<organism evidence="2 3">
    <name type="scientific">Bradyrhizobium cosmicum</name>
    <dbReference type="NCBI Taxonomy" id="1404864"/>
    <lineage>
        <taxon>Bacteria</taxon>
        <taxon>Pseudomonadati</taxon>
        <taxon>Pseudomonadota</taxon>
        <taxon>Alphaproteobacteria</taxon>
        <taxon>Hyphomicrobiales</taxon>
        <taxon>Nitrobacteraceae</taxon>
        <taxon>Bradyrhizobium</taxon>
    </lineage>
</organism>
<accession>A0AAI8MBQ5</accession>
<sequence length="96" mass="10280">MHQTEGALIAIALICFVLALFLKKVATCVVVAVIGGISSGFGVVMPLELAPFFFGARGEVMLASVLLIFAYPVAVALFIVLFLVMMEPTRDKIFNS</sequence>
<feature type="transmembrane region" description="Helical" evidence="1">
    <location>
        <begin position="29"/>
        <end position="54"/>
    </location>
</feature>
<gene>
    <name evidence="2" type="ORF">S23_22860</name>
</gene>
<feature type="transmembrane region" description="Helical" evidence="1">
    <location>
        <begin position="60"/>
        <end position="84"/>
    </location>
</feature>
<reference evidence="2 3" key="1">
    <citation type="journal article" date="2012" name="Microbes Environ.">
        <title>Complete genome sequence of Bradyrhizobium sp. S23321: insights into symbiosis evolution in soil oligotrophs.</title>
        <authorList>
            <person name="Okubo T."/>
            <person name="Tsukui T."/>
            <person name="Maita H."/>
            <person name="Okamoto S."/>
            <person name="Oshima K."/>
            <person name="Fujisawa T."/>
            <person name="Saito A."/>
            <person name="Futamata H."/>
            <person name="Hattori R."/>
            <person name="Shimomura Y."/>
            <person name="Haruta S."/>
            <person name="Morimoto S."/>
            <person name="Wang Y."/>
            <person name="Sakai Y."/>
            <person name="Hattori M."/>
            <person name="Aizawa S."/>
            <person name="Nagashima K.V.P."/>
            <person name="Masuda S."/>
            <person name="Hattori T."/>
            <person name="Yamashita A."/>
            <person name="Bao Z."/>
            <person name="Hayatsu M."/>
            <person name="Kajiya-Kanegae H."/>
            <person name="Yoshinaga I."/>
            <person name="Sakamoto K."/>
            <person name="Toyota K."/>
            <person name="Nakao M."/>
            <person name="Kohara M."/>
            <person name="Anda M."/>
            <person name="Niwa R."/>
            <person name="Jung-Hwan P."/>
            <person name="Sameshima-Saito R."/>
            <person name="Tokuda S."/>
            <person name="Yamamoto S."/>
            <person name="Yamamoto S."/>
            <person name="Yokoyama T."/>
            <person name="Akutsu T."/>
            <person name="Nakamura Y."/>
            <person name="Nakahira-Yanaka Y."/>
            <person name="Takada Hoshino Y."/>
            <person name="Hirakawa H."/>
            <person name="Mitsui H."/>
            <person name="Terasawa K."/>
            <person name="Itakura M."/>
            <person name="Sato S."/>
            <person name="Ikeda-Ohtsubo W."/>
            <person name="Sakakura N."/>
            <person name="Kaminuma E."/>
            <person name="Minamisawa K."/>
        </authorList>
    </citation>
    <scope>NUCLEOTIDE SEQUENCE [LARGE SCALE GENOMIC DNA]</scope>
    <source>
        <strain evidence="2 3">S23321</strain>
    </source>
</reference>
<evidence type="ECO:0000313" key="2">
    <source>
        <dbReference type="EMBL" id="BAL75499.1"/>
    </source>
</evidence>
<dbReference type="KEGG" id="brs:S23_22860"/>
<keyword evidence="1" id="KW-0472">Membrane</keyword>
<dbReference type="EMBL" id="AP012279">
    <property type="protein sequence ID" value="BAL75499.1"/>
    <property type="molecule type" value="Genomic_DNA"/>
</dbReference>
<dbReference type="Proteomes" id="UP000007886">
    <property type="component" value="Chromosome"/>
</dbReference>
<evidence type="ECO:0000256" key="1">
    <source>
        <dbReference type="SAM" id="Phobius"/>
    </source>
</evidence>
<dbReference type="AlphaFoldDB" id="A0AAI8MBQ5"/>
<name>A0AAI8MBQ5_9BRAD</name>
<evidence type="ECO:0000313" key="3">
    <source>
        <dbReference type="Proteomes" id="UP000007886"/>
    </source>
</evidence>
<keyword evidence="3" id="KW-1185">Reference proteome</keyword>
<keyword evidence="1" id="KW-0812">Transmembrane</keyword>
<protein>
    <submittedName>
        <fullName evidence="2">Uncharacterized protein</fullName>
    </submittedName>
</protein>
<feature type="transmembrane region" description="Helical" evidence="1">
    <location>
        <begin position="6"/>
        <end position="22"/>
    </location>
</feature>
<proteinExistence type="predicted"/>
<keyword evidence="1" id="KW-1133">Transmembrane helix</keyword>